<dbReference type="HOGENOM" id="CLU_2252710_0_0_1"/>
<dbReference type="Proteomes" id="UP000000305">
    <property type="component" value="Unassembled WGS sequence"/>
</dbReference>
<name>E9I2R7_DAPPU</name>
<dbReference type="KEGG" id="dpx:DAPPUDRAFT_272103"/>
<reference evidence="1 2" key="1">
    <citation type="journal article" date="2011" name="Science">
        <title>The ecoresponsive genome of Daphnia pulex.</title>
        <authorList>
            <person name="Colbourne J.K."/>
            <person name="Pfrender M.E."/>
            <person name="Gilbert D."/>
            <person name="Thomas W.K."/>
            <person name="Tucker A."/>
            <person name="Oakley T.H."/>
            <person name="Tokishita S."/>
            <person name="Aerts A."/>
            <person name="Arnold G.J."/>
            <person name="Basu M.K."/>
            <person name="Bauer D.J."/>
            <person name="Caceres C.E."/>
            <person name="Carmel L."/>
            <person name="Casola C."/>
            <person name="Choi J.H."/>
            <person name="Detter J.C."/>
            <person name="Dong Q."/>
            <person name="Dusheyko S."/>
            <person name="Eads B.D."/>
            <person name="Frohlich T."/>
            <person name="Geiler-Samerotte K.A."/>
            <person name="Gerlach D."/>
            <person name="Hatcher P."/>
            <person name="Jogdeo S."/>
            <person name="Krijgsveld J."/>
            <person name="Kriventseva E.V."/>
            <person name="Kultz D."/>
            <person name="Laforsch C."/>
            <person name="Lindquist E."/>
            <person name="Lopez J."/>
            <person name="Manak J.R."/>
            <person name="Muller J."/>
            <person name="Pangilinan J."/>
            <person name="Patwardhan R.P."/>
            <person name="Pitluck S."/>
            <person name="Pritham E.J."/>
            <person name="Rechtsteiner A."/>
            <person name="Rho M."/>
            <person name="Rogozin I.B."/>
            <person name="Sakarya O."/>
            <person name="Salamov A."/>
            <person name="Schaack S."/>
            <person name="Shapiro H."/>
            <person name="Shiga Y."/>
            <person name="Skalitzky C."/>
            <person name="Smith Z."/>
            <person name="Souvorov A."/>
            <person name="Sung W."/>
            <person name="Tang Z."/>
            <person name="Tsuchiya D."/>
            <person name="Tu H."/>
            <person name="Vos H."/>
            <person name="Wang M."/>
            <person name="Wolf Y.I."/>
            <person name="Yamagata H."/>
            <person name="Yamada T."/>
            <person name="Ye Y."/>
            <person name="Shaw J.R."/>
            <person name="Andrews J."/>
            <person name="Crease T.J."/>
            <person name="Tang H."/>
            <person name="Lucas S.M."/>
            <person name="Robertson H.M."/>
            <person name="Bork P."/>
            <person name="Koonin E.V."/>
            <person name="Zdobnov E.M."/>
            <person name="Grigoriev I.V."/>
            <person name="Lynch M."/>
            <person name="Boore J.L."/>
        </authorList>
    </citation>
    <scope>NUCLEOTIDE SEQUENCE [LARGE SCALE GENOMIC DNA]</scope>
</reference>
<keyword evidence="2" id="KW-1185">Reference proteome</keyword>
<protein>
    <submittedName>
        <fullName evidence="1">Uncharacterized protein</fullName>
    </submittedName>
</protein>
<dbReference type="AlphaFoldDB" id="E9I2R7"/>
<dbReference type="InParanoid" id="E9I2R7"/>
<dbReference type="EMBL" id="GL734213">
    <property type="protein sequence ID" value="EFX61713.1"/>
    <property type="molecule type" value="Genomic_DNA"/>
</dbReference>
<gene>
    <name evidence="1" type="ORF">DAPPUDRAFT_272103</name>
</gene>
<evidence type="ECO:0000313" key="1">
    <source>
        <dbReference type="EMBL" id="EFX61713.1"/>
    </source>
</evidence>
<evidence type="ECO:0000313" key="2">
    <source>
        <dbReference type="Proteomes" id="UP000000305"/>
    </source>
</evidence>
<organism evidence="1 2">
    <name type="scientific">Daphnia pulex</name>
    <name type="common">Water flea</name>
    <dbReference type="NCBI Taxonomy" id="6669"/>
    <lineage>
        <taxon>Eukaryota</taxon>
        <taxon>Metazoa</taxon>
        <taxon>Ecdysozoa</taxon>
        <taxon>Arthropoda</taxon>
        <taxon>Crustacea</taxon>
        <taxon>Branchiopoda</taxon>
        <taxon>Diplostraca</taxon>
        <taxon>Cladocera</taxon>
        <taxon>Anomopoda</taxon>
        <taxon>Daphniidae</taxon>
        <taxon>Daphnia</taxon>
    </lineage>
</organism>
<sequence>MKKTAPDVPKSSVGVAQVQAQDPIESHFFDKDFVHLVKVNKTQVYFGGARVGEPVQGTVVVYNCPYTYEQGLELDLRIKDSDDFYMQDENGSLVSRRKLKLEPR</sequence>
<proteinExistence type="predicted"/>
<accession>E9I2R7</accession>